<dbReference type="Gene3D" id="1.10.1740.10">
    <property type="match status" value="1"/>
</dbReference>
<dbReference type="InterPro" id="IPR044077">
    <property type="entry name" value="Amylosucrase"/>
</dbReference>
<dbReference type="GO" id="GO:0047669">
    <property type="term" value="F:amylosucrase activity"/>
    <property type="evidence" value="ECO:0007669"/>
    <property type="project" value="InterPro"/>
</dbReference>
<dbReference type="SUPFAM" id="SSF51445">
    <property type="entry name" value="(Trans)glycosidases"/>
    <property type="match status" value="1"/>
</dbReference>
<name>A4CIK1_ROBBH</name>
<dbReference type="Gene3D" id="3.90.400.10">
    <property type="entry name" value="Oligo-1,6-glucosidase, Domain 2"/>
    <property type="match status" value="1"/>
</dbReference>
<dbReference type="STRING" id="313596.RB2501_07655"/>
<dbReference type="InterPro" id="IPR045857">
    <property type="entry name" value="O16G_dom_2"/>
</dbReference>
<accession>A4CIK1</accession>
<dbReference type="eggNOG" id="COG3280">
    <property type="taxonomic scope" value="Bacteria"/>
</dbReference>
<dbReference type="KEGG" id="rbi:RB2501_07655"/>
<keyword evidence="3" id="KW-1185">Reference proteome</keyword>
<gene>
    <name evidence="2" type="ordered locus">RB2501_07655</name>
</gene>
<dbReference type="eggNOG" id="COG0366">
    <property type="taxonomic scope" value="Bacteria"/>
</dbReference>
<dbReference type="InterPro" id="IPR017853">
    <property type="entry name" value="GH"/>
</dbReference>
<reference evidence="2 3" key="1">
    <citation type="journal article" date="2009" name="J. Bacteriol.">
        <title>Complete genome sequence of Robiginitalea biformata HTCC2501.</title>
        <authorList>
            <person name="Oh H.M."/>
            <person name="Giovannoni S.J."/>
            <person name="Lee K."/>
            <person name="Ferriera S."/>
            <person name="Johnson J."/>
            <person name="Cho J.C."/>
        </authorList>
    </citation>
    <scope>NUCLEOTIDE SEQUENCE [LARGE SCALE GENOMIC DNA]</scope>
    <source>
        <strain evidence="3">ATCC BAA-864 / HTCC2501 / KCTC 12146</strain>
    </source>
</reference>
<dbReference type="EMBL" id="CP001712">
    <property type="protein sequence ID" value="EAR16759.1"/>
    <property type="molecule type" value="Genomic_DNA"/>
</dbReference>
<evidence type="ECO:0000313" key="2">
    <source>
        <dbReference type="EMBL" id="EAR16759.1"/>
    </source>
</evidence>
<dbReference type="Gene3D" id="2.60.40.1180">
    <property type="entry name" value="Golgi alpha-mannosidase II"/>
    <property type="match status" value="1"/>
</dbReference>
<feature type="domain" description="Glycosyl hydrolase family 13 catalytic" evidence="1">
    <location>
        <begin position="94"/>
        <end position="535"/>
    </location>
</feature>
<dbReference type="GO" id="GO:0005975">
    <property type="term" value="P:carbohydrate metabolic process"/>
    <property type="evidence" value="ECO:0007669"/>
    <property type="project" value="InterPro"/>
</dbReference>
<dbReference type="CAZy" id="GH13">
    <property type="family name" value="Glycoside Hydrolase Family 13"/>
</dbReference>
<evidence type="ECO:0000313" key="3">
    <source>
        <dbReference type="Proteomes" id="UP000009049"/>
    </source>
</evidence>
<proteinExistence type="predicted"/>
<dbReference type="CDD" id="cd11324">
    <property type="entry name" value="AmyAc_Amylosucrase"/>
    <property type="match status" value="1"/>
</dbReference>
<dbReference type="OrthoDB" id="9806009at2"/>
<dbReference type="Pfam" id="PF00128">
    <property type="entry name" value="Alpha-amylase"/>
    <property type="match status" value="1"/>
</dbReference>
<dbReference type="InterPro" id="IPR013780">
    <property type="entry name" value="Glyco_hydro_b"/>
</dbReference>
<dbReference type="Gene3D" id="3.20.20.80">
    <property type="entry name" value="Glycosidases"/>
    <property type="match status" value="1"/>
</dbReference>
<organism evidence="2 3">
    <name type="scientific">Robiginitalea biformata (strain ATCC BAA-864 / DSM 15991 / KCTC 12146 / HTCC2501)</name>
    <dbReference type="NCBI Taxonomy" id="313596"/>
    <lineage>
        <taxon>Bacteria</taxon>
        <taxon>Pseudomonadati</taxon>
        <taxon>Bacteroidota</taxon>
        <taxon>Flavobacteriia</taxon>
        <taxon>Flavobacteriales</taxon>
        <taxon>Flavobacteriaceae</taxon>
        <taxon>Robiginitalea</taxon>
    </lineage>
</organism>
<dbReference type="HOGENOM" id="CLU_022796_0_0_10"/>
<dbReference type="SUPFAM" id="SSF51011">
    <property type="entry name" value="Glycosyl hydrolase domain"/>
    <property type="match status" value="1"/>
</dbReference>
<dbReference type="RefSeq" id="WP_015753515.1">
    <property type="nucleotide sequence ID" value="NC_013222.1"/>
</dbReference>
<dbReference type="AlphaFoldDB" id="A4CIK1"/>
<sequence>MNQVAIHRLLAGKSLAKPSKKDLPALFEKRLAANLTLIQDLYYSLYPGQDAAFEELPGMLGKLFRDRSEDLRLQDLERLNEGAWYQSEKWVGMQLYTDRFSGDIRGLIDKLPYFEKLGVNFLHVMPLTRQPKGENDGGYAVSSHTEIDPRFGTEADFLEFTGACRDKGVCLMLDFVVNHTSDQYPWAQKAREGDAEYAGYYYMFPDRTLPDLYEETLPEIFPETSPGNFTFIPETGQWVMTVFNQYQWDLNYTNPRVFLAMLKNMVVLANKGVDVLRFDALAFLWKKLGTNSQNLPEAHQLIALFRLCLQVVAPGVAILAEAIVAPREIVRYFGEGRLAGNECEAAYNATYMACLWNSIATKKTNLLYRSLADIASIPESCSWINYIRCHDDIGLGFDDRQIEALGWNPAAHRRFLLDYYCQRLEWSPSRGVLFMYNPVTGDGRITGSTASLLGLEEALDSGNAADVETAFDKIVMMYGVILASAGIPLIYAGDEIGMLNDYSYLREKDKENDSRWVNRPIHDWEAVAALDDPNRLPSRIFSRLQSLIRLRRKLPSLGGGKSVLHHPGNEHLYVFERKAEKGSLLVVANFDENPQVLNATWVRNLGYLKGSAYTNLVDGTSHSVQSALLEIRPYGLLWLKTVEGAGAK</sequence>
<dbReference type="SMART" id="SM00642">
    <property type="entry name" value="Aamy"/>
    <property type="match status" value="1"/>
</dbReference>
<dbReference type="PANTHER" id="PTHR10357">
    <property type="entry name" value="ALPHA-AMYLASE FAMILY MEMBER"/>
    <property type="match status" value="1"/>
</dbReference>
<dbReference type="PANTHER" id="PTHR10357:SF213">
    <property type="entry name" value="ALPHA AMYLASE CATALYTIC REGION"/>
    <property type="match status" value="1"/>
</dbReference>
<dbReference type="InterPro" id="IPR006047">
    <property type="entry name" value="GH13_cat_dom"/>
</dbReference>
<evidence type="ECO:0000259" key="1">
    <source>
        <dbReference type="SMART" id="SM00642"/>
    </source>
</evidence>
<dbReference type="Proteomes" id="UP000009049">
    <property type="component" value="Chromosome"/>
</dbReference>
<protein>
    <submittedName>
        <fullName evidence="2">Alpha amylase, catalytic region</fullName>
    </submittedName>
</protein>